<sequence>MNPAELCYTPFVYTLSAEPTPYKFKTRRLVDRASRYVEEVMKHQIEEDMNRQSMEVMMKNLLPTNAIHPSIHVDYYPLVTTISNAIPNDNSITISRVYHNPNVVRGQIMNKRIALYFPPVKQIDAAANIVPQINNHHLNHSNEVNRLFWRSLLHLNGEA</sequence>
<accession>A0ABR2ZK07</accession>
<comment type="caution">
    <text evidence="1">The sequence shown here is derived from an EMBL/GenBank/DDBJ whole genome shotgun (WGS) entry which is preliminary data.</text>
</comment>
<gene>
    <name evidence="1" type="ORF">AAF712_012435</name>
</gene>
<evidence type="ECO:0008006" key="3">
    <source>
        <dbReference type="Google" id="ProtNLM"/>
    </source>
</evidence>
<name>A0ABR2ZK07_9AGAR</name>
<evidence type="ECO:0000313" key="2">
    <source>
        <dbReference type="Proteomes" id="UP001437256"/>
    </source>
</evidence>
<protein>
    <recommendedName>
        <fullName evidence="3">Vitellogenin</fullName>
    </recommendedName>
</protein>
<proteinExistence type="predicted"/>
<evidence type="ECO:0000313" key="1">
    <source>
        <dbReference type="EMBL" id="KAL0060792.1"/>
    </source>
</evidence>
<organism evidence="1 2">
    <name type="scientific">Marasmius tenuissimus</name>
    <dbReference type="NCBI Taxonomy" id="585030"/>
    <lineage>
        <taxon>Eukaryota</taxon>
        <taxon>Fungi</taxon>
        <taxon>Dikarya</taxon>
        <taxon>Basidiomycota</taxon>
        <taxon>Agaricomycotina</taxon>
        <taxon>Agaricomycetes</taxon>
        <taxon>Agaricomycetidae</taxon>
        <taxon>Agaricales</taxon>
        <taxon>Marasmiineae</taxon>
        <taxon>Marasmiaceae</taxon>
        <taxon>Marasmius</taxon>
    </lineage>
</organism>
<dbReference type="Proteomes" id="UP001437256">
    <property type="component" value="Unassembled WGS sequence"/>
</dbReference>
<reference evidence="1 2" key="1">
    <citation type="submission" date="2024-05" db="EMBL/GenBank/DDBJ databases">
        <title>A draft genome resource for the thread blight pathogen Marasmius tenuissimus strain MS-2.</title>
        <authorList>
            <person name="Yulfo-Soto G.E."/>
            <person name="Baruah I.K."/>
            <person name="Amoako-Attah I."/>
            <person name="Bukari Y."/>
            <person name="Meinhardt L.W."/>
            <person name="Bailey B.A."/>
            <person name="Cohen S.P."/>
        </authorList>
    </citation>
    <scope>NUCLEOTIDE SEQUENCE [LARGE SCALE GENOMIC DNA]</scope>
    <source>
        <strain evidence="1 2">MS-2</strain>
    </source>
</reference>
<dbReference type="EMBL" id="JBBXMP010000161">
    <property type="protein sequence ID" value="KAL0060792.1"/>
    <property type="molecule type" value="Genomic_DNA"/>
</dbReference>
<keyword evidence="2" id="KW-1185">Reference proteome</keyword>